<proteinExistence type="predicted"/>
<evidence type="ECO:0000313" key="2">
    <source>
        <dbReference type="Proteomes" id="UP000266975"/>
    </source>
</evidence>
<dbReference type="Gene3D" id="3.40.50.720">
    <property type="entry name" value="NAD(P)-binding Rossmann-like Domain"/>
    <property type="match status" value="1"/>
</dbReference>
<comment type="caution">
    <text evidence="1">The sequence shown here is derived from an EMBL/GenBank/DDBJ whole genome shotgun (WGS) entry which is preliminary data.</text>
</comment>
<dbReference type="Proteomes" id="UP000266975">
    <property type="component" value="Unassembled WGS sequence"/>
</dbReference>
<dbReference type="AlphaFoldDB" id="A0A3M8K674"/>
<reference evidence="1 2" key="1">
    <citation type="submission" date="2018-02" db="EMBL/GenBank/DDBJ databases">
        <title>Corynebacterium alimpuense sp. nov., a marine obligate actinomycete isolated from sediments of Valparaiso bay, Chile.</title>
        <authorList>
            <person name="Claverias F."/>
            <person name="Gonzales-Siles L."/>
            <person name="Salva-Serra F."/>
            <person name="Inganaes E."/>
            <person name="Molin K."/>
            <person name="Cumsille A."/>
            <person name="Undabarrena A."/>
            <person name="Couve E."/>
            <person name="Moore E.R.B."/>
            <person name="Gomila M."/>
            <person name="Camara B."/>
        </authorList>
    </citation>
    <scope>NUCLEOTIDE SEQUENCE [LARGE SCALE GENOMIC DNA]</scope>
    <source>
        <strain evidence="1 2">CCUG 69366</strain>
    </source>
</reference>
<protein>
    <recommendedName>
        <fullName evidence="3">TOMM leader peptide-binding protein</fullName>
    </recommendedName>
</protein>
<evidence type="ECO:0000313" key="1">
    <source>
        <dbReference type="EMBL" id="RNE48727.1"/>
    </source>
</evidence>
<sequence>MFLRGRDAVQFGLDATRAGIIETTHAPMIVATLLSANRPRSQAELLSGLCTAGLSAEAARSLIDDLLAYRILIPCAQHSVIVLGRGPLAETTSTVLRNSGVVVRSPIRGESEFSYLASAEVNAPVLVIDRLAHAKAMAPMLTRFARTWLPGAVIDRRGLVGPVRIADRGPCPLCLDLHRTDTDAYWHRVVTQLPGGPSTPDAVVVAATAAQLAVWALNLLQIPSPAGVADLVLAPGSLLNVDPFGSSSRATLTTHPRCPVCFSFNQTR</sequence>
<gene>
    <name evidence="1" type="ORF">C5L39_05285</name>
</gene>
<keyword evidence="2" id="KW-1185">Reference proteome</keyword>
<accession>A0A3M8K674</accession>
<evidence type="ECO:0008006" key="3">
    <source>
        <dbReference type="Google" id="ProtNLM"/>
    </source>
</evidence>
<dbReference type="EMBL" id="PTJO01000004">
    <property type="protein sequence ID" value="RNE48727.1"/>
    <property type="molecule type" value="Genomic_DNA"/>
</dbReference>
<organism evidence="1 2">
    <name type="scientific">Corynebacterium alimapuense</name>
    <dbReference type="NCBI Taxonomy" id="1576874"/>
    <lineage>
        <taxon>Bacteria</taxon>
        <taxon>Bacillati</taxon>
        <taxon>Actinomycetota</taxon>
        <taxon>Actinomycetes</taxon>
        <taxon>Mycobacteriales</taxon>
        <taxon>Corynebacteriaceae</taxon>
        <taxon>Corynebacterium</taxon>
    </lineage>
</organism>
<name>A0A3M8K674_9CORY</name>